<dbReference type="AlphaFoldDB" id="A0A0F8VXW1"/>
<feature type="non-terminal residue" evidence="2">
    <location>
        <position position="64"/>
    </location>
</feature>
<proteinExistence type="predicted"/>
<gene>
    <name evidence="2" type="ORF">LCGC14_3137390</name>
</gene>
<evidence type="ECO:0000313" key="2">
    <source>
        <dbReference type="EMBL" id="KKK49203.1"/>
    </source>
</evidence>
<accession>A0A0F8VXW1</accession>
<feature type="compositionally biased region" description="Gly residues" evidence="1">
    <location>
        <begin position="21"/>
        <end position="31"/>
    </location>
</feature>
<organism evidence="2">
    <name type="scientific">marine sediment metagenome</name>
    <dbReference type="NCBI Taxonomy" id="412755"/>
    <lineage>
        <taxon>unclassified sequences</taxon>
        <taxon>metagenomes</taxon>
        <taxon>ecological metagenomes</taxon>
    </lineage>
</organism>
<feature type="compositionally biased region" description="Low complexity" evidence="1">
    <location>
        <begin position="1"/>
        <end position="10"/>
    </location>
</feature>
<sequence length="64" mass="6807">MTARTSTTTSKGRKRESFRFPGGGPDLGGGEEVPSLPEALVYHSRTFLFFSTSEANSPSGRTPG</sequence>
<reference evidence="2" key="1">
    <citation type="journal article" date="2015" name="Nature">
        <title>Complex archaea that bridge the gap between prokaryotes and eukaryotes.</title>
        <authorList>
            <person name="Spang A."/>
            <person name="Saw J.H."/>
            <person name="Jorgensen S.L."/>
            <person name="Zaremba-Niedzwiedzka K."/>
            <person name="Martijn J."/>
            <person name="Lind A.E."/>
            <person name="van Eijk R."/>
            <person name="Schleper C."/>
            <person name="Guy L."/>
            <person name="Ettema T.J."/>
        </authorList>
    </citation>
    <scope>NUCLEOTIDE SEQUENCE</scope>
</reference>
<comment type="caution">
    <text evidence="2">The sequence shown here is derived from an EMBL/GenBank/DDBJ whole genome shotgun (WGS) entry which is preliminary data.</text>
</comment>
<dbReference type="EMBL" id="LAZR01068669">
    <property type="protein sequence ID" value="KKK49203.1"/>
    <property type="molecule type" value="Genomic_DNA"/>
</dbReference>
<evidence type="ECO:0000256" key="1">
    <source>
        <dbReference type="SAM" id="MobiDB-lite"/>
    </source>
</evidence>
<feature type="region of interest" description="Disordered" evidence="1">
    <location>
        <begin position="1"/>
        <end position="34"/>
    </location>
</feature>
<name>A0A0F8VXW1_9ZZZZ</name>
<protein>
    <submittedName>
        <fullName evidence="2">Uncharacterized protein</fullName>
    </submittedName>
</protein>